<feature type="compositionally biased region" description="Low complexity" evidence="12">
    <location>
        <begin position="1047"/>
        <end position="1057"/>
    </location>
</feature>
<keyword evidence="6" id="KW-0630">Potassium</keyword>
<dbReference type="Gene3D" id="1.10.287.70">
    <property type="match status" value="1"/>
</dbReference>
<dbReference type="PANTHER" id="PTHR10027:SF10">
    <property type="entry name" value="SLOWPOKE 2, ISOFORM D"/>
    <property type="match status" value="1"/>
</dbReference>
<keyword evidence="8" id="KW-0406">Ion transport</keyword>
<reference evidence="16" key="1">
    <citation type="submission" date="2021-01" db="EMBL/GenBank/DDBJ databases">
        <authorList>
            <person name="Corre E."/>
            <person name="Pelletier E."/>
            <person name="Niang G."/>
            <person name="Scheremetjew M."/>
            <person name="Finn R."/>
            <person name="Kale V."/>
            <person name="Holt S."/>
            <person name="Cochrane G."/>
            <person name="Meng A."/>
            <person name="Brown T."/>
            <person name="Cohen L."/>
        </authorList>
    </citation>
    <scope>NUCLEOTIDE SEQUENCE</scope>
    <source>
        <strain evidence="16">UTEX LB 2760</strain>
    </source>
</reference>
<feature type="transmembrane region" description="Helical" evidence="13">
    <location>
        <begin position="141"/>
        <end position="166"/>
    </location>
</feature>
<dbReference type="InterPro" id="IPR003148">
    <property type="entry name" value="RCK_N"/>
</dbReference>
<keyword evidence="2" id="KW-0813">Transport</keyword>
<keyword evidence="7 13" id="KW-1133">Transmembrane helix</keyword>
<evidence type="ECO:0000256" key="10">
    <source>
        <dbReference type="ARBA" id="ARBA00023303"/>
    </source>
</evidence>
<gene>
    <name evidence="16" type="ORF">RMAR0315_LOCUS10898</name>
</gene>
<keyword evidence="5" id="KW-0631">Potassium channel</keyword>
<feature type="domain" description="RCK N-terminal" evidence="15">
    <location>
        <begin position="326"/>
        <end position="442"/>
    </location>
</feature>
<evidence type="ECO:0008006" key="17">
    <source>
        <dbReference type="Google" id="ProtNLM"/>
    </source>
</evidence>
<feature type="transmembrane region" description="Helical" evidence="13">
    <location>
        <begin position="252"/>
        <end position="272"/>
    </location>
</feature>
<feature type="domain" description="Potassium channel" evidence="14">
    <location>
        <begin position="235"/>
        <end position="307"/>
    </location>
</feature>
<dbReference type="EMBL" id="HBEK01020007">
    <property type="protein sequence ID" value="CAD8400902.1"/>
    <property type="molecule type" value="Transcribed_RNA"/>
</dbReference>
<feature type="region of interest" description="Disordered" evidence="12">
    <location>
        <begin position="605"/>
        <end position="643"/>
    </location>
</feature>
<keyword evidence="10" id="KW-0407">Ion channel</keyword>
<dbReference type="Pfam" id="PF07885">
    <property type="entry name" value="Ion_trans_2"/>
    <property type="match status" value="1"/>
</dbReference>
<dbReference type="PANTHER" id="PTHR10027">
    <property type="entry name" value="CALCIUM-ACTIVATED POTASSIUM CHANNEL ALPHA CHAIN"/>
    <property type="match status" value="1"/>
</dbReference>
<feature type="transmembrane region" description="Helical" evidence="13">
    <location>
        <begin position="172"/>
        <end position="192"/>
    </location>
</feature>
<protein>
    <recommendedName>
        <fullName evidence="17">Potassium channel domain-containing protein</fullName>
    </recommendedName>
</protein>
<accession>A0A7S0BQR6</accession>
<dbReference type="GO" id="GO:0016020">
    <property type="term" value="C:membrane"/>
    <property type="evidence" value="ECO:0007669"/>
    <property type="project" value="UniProtKB-SubCell"/>
</dbReference>
<name>A0A7S0BQR6_9RHOD</name>
<comment type="subcellular location">
    <subcellularLocation>
        <location evidence="1">Membrane</location>
        <topology evidence="1">Multi-pass membrane protein</topology>
    </subcellularLocation>
</comment>
<sequence length="1071" mass="120434">MGLFSSDEIPTWKSTGILLLVGAGYWSLVFVVPGFVYLFLHLCRPRKAWERSLSKFAFRNTAFLWDKIRYRTNAFVIYYMGRWMDNVRVVFILALIVANIITSVEQRIAPGHGLIMLVSGIYLTLDFFFRTTLLPLERSTRWWLVSYHTGCTAFSLSSAIAAGLGFESWLNLNFLIVIPLYFAVVKVIYGSLAKDPRFMDVAYADSGSVNQYIVAWSAYLFFLCVSFAGMFLTLEILGNPDGFAEWSVTINGWNFLTGSVFSMVTITTVGYGDLTPDSYPGIIFMSIVIVFGIFYIARRLSILFTQISKFRQGGGSYRRNFLTSPRHVVLAGDFRPGDLLAFATAFYAHRYNLRTSIVLLSWSTQLSGRERNLLARSEIGKSVSFIRGEAMDRNDRQRAAVATAEACIVLSPMTADDIEQADKINAMRVLGIRSHAPKVPIFSVHRLTASNQLFENACYTFLDQEARAYQNGESLGFDRIISLLVVLNLRCPGFSTFFTNLVMVWRFKPSIHDPPGRLEYKAGTHMSLRMIFRKDTKREIPVKRFAEKLFTDYGMVLMSVVSLNLESSIMVSDLEADYVLPSESNISVLGSEKQVDQFLEDSDEFEGHESIQRRRMERNLPREPAVRLQGSGAGSDPTEAEYGDGIDEASAHFRVLHSKTLSVVGHTVIAAFSKNSLSLVFSILEHQQELLERKVVLLMPDLNESEVEQLEAHDVTVVVTDPSRAKALKRVNIRKASAVIILMEESITSEPSSIFSDSKPSYCLLLVRSIVKDLDEHQKPNIQILSRGLHLESSLEHDFFVKLDQASQSAVRDADFELFEEEEADEECFSKESLNSLTDHRDSLSTMSGGDPLYDVENYRRSTGRRRRKFLEQAGTNVIEDLENIEIFSTSTYMSGSLVMTAVLPGMTASEICVPGSFGLFRHLLSTDYDRSRVHALRVPDTWSGRTWIEFFIAVHRRNGIALGLYRHPAARVCNHHVMNLSTRSSACDGDGKQASLGGRWIYTNPAHCTVLNSQDLAYVYVSDARRLNRHLSSSRAFLRPSAAIRSRASASSSRPSELFLSRNGDEGPSN</sequence>
<feature type="transmembrane region" description="Helical" evidence="13">
    <location>
        <begin position="213"/>
        <end position="232"/>
    </location>
</feature>
<evidence type="ECO:0000259" key="15">
    <source>
        <dbReference type="Pfam" id="PF22614"/>
    </source>
</evidence>
<evidence type="ECO:0000256" key="1">
    <source>
        <dbReference type="ARBA" id="ARBA00004141"/>
    </source>
</evidence>
<keyword evidence="9 13" id="KW-0472">Membrane</keyword>
<evidence type="ECO:0000256" key="7">
    <source>
        <dbReference type="ARBA" id="ARBA00022989"/>
    </source>
</evidence>
<evidence type="ECO:0000256" key="13">
    <source>
        <dbReference type="SAM" id="Phobius"/>
    </source>
</evidence>
<comment type="catalytic activity">
    <reaction evidence="11">
        <text>K(+)(in) = K(+)(out)</text>
        <dbReference type="Rhea" id="RHEA:29463"/>
        <dbReference type="ChEBI" id="CHEBI:29103"/>
    </reaction>
</comment>
<feature type="transmembrane region" description="Helical" evidence="13">
    <location>
        <begin position="87"/>
        <end position="104"/>
    </location>
</feature>
<evidence type="ECO:0000256" key="6">
    <source>
        <dbReference type="ARBA" id="ARBA00022958"/>
    </source>
</evidence>
<feature type="transmembrane region" description="Helical" evidence="13">
    <location>
        <begin position="279"/>
        <end position="297"/>
    </location>
</feature>
<feature type="transmembrane region" description="Helical" evidence="13">
    <location>
        <begin position="110"/>
        <end position="129"/>
    </location>
</feature>
<proteinExistence type="predicted"/>
<evidence type="ECO:0000256" key="2">
    <source>
        <dbReference type="ARBA" id="ARBA00022448"/>
    </source>
</evidence>
<organism evidence="16">
    <name type="scientific">Rhodosorus marinus</name>
    <dbReference type="NCBI Taxonomy" id="101924"/>
    <lineage>
        <taxon>Eukaryota</taxon>
        <taxon>Rhodophyta</taxon>
        <taxon>Stylonematophyceae</taxon>
        <taxon>Stylonematales</taxon>
        <taxon>Stylonemataceae</taxon>
        <taxon>Rhodosorus</taxon>
    </lineage>
</organism>
<keyword evidence="3" id="KW-0633">Potassium transport</keyword>
<evidence type="ECO:0000259" key="14">
    <source>
        <dbReference type="Pfam" id="PF07885"/>
    </source>
</evidence>
<evidence type="ECO:0000256" key="5">
    <source>
        <dbReference type="ARBA" id="ARBA00022826"/>
    </source>
</evidence>
<dbReference type="GO" id="GO:0005267">
    <property type="term" value="F:potassium channel activity"/>
    <property type="evidence" value="ECO:0007669"/>
    <property type="project" value="UniProtKB-KW"/>
</dbReference>
<evidence type="ECO:0000256" key="3">
    <source>
        <dbReference type="ARBA" id="ARBA00022538"/>
    </source>
</evidence>
<evidence type="ECO:0000256" key="9">
    <source>
        <dbReference type="ARBA" id="ARBA00023136"/>
    </source>
</evidence>
<evidence type="ECO:0000256" key="11">
    <source>
        <dbReference type="ARBA" id="ARBA00034430"/>
    </source>
</evidence>
<feature type="transmembrane region" description="Helical" evidence="13">
    <location>
        <begin position="16"/>
        <end position="40"/>
    </location>
</feature>
<feature type="domain" description="RCK N-terminal" evidence="15">
    <location>
        <begin position="665"/>
        <end position="784"/>
    </location>
</feature>
<feature type="region of interest" description="Disordered" evidence="12">
    <location>
        <begin position="1047"/>
        <end position="1071"/>
    </location>
</feature>
<evidence type="ECO:0000256" key="12">
    <source>
        <dbReference type="SAM" id="MobiDB-lite"/>
    </source>
</evidence>
<dbReference type="SUPFAM" id="SSF81324">
    <property type="entry name" value="Voltage-gated potassium channels"/>
    <property type="match status" value="1"/>
</dbReference>
<dbReference type="InterPro" id="IPR047871">
    <property type="entry name" value="K_chnl_Slo-like"/>
</dbReference>
<evidence type="ECO:0000256" key="8">
    <source>
        <dbReference type="ARBA" id="ARBA00023065"/>
    </source>
</evidence>
<dbReference type="AlphaFoldDB" id="A0A7S0BQR6"/>
<dbReference type="Pfam" id="PF22614">
    <property type="entry name" value="Slo-like_RCK"/>
    <property type="match status" value="2"/>
</dbReference>
<dbReference type="Gene3D" id="3.40.50.720">
    <property type="entry name" value="NAD(P)-binding Rossmann-like Domain"/>
    <property type="match status" value="2"/>
</dbReference>
<evidence type="ECO:0000313" key="16">
    <source>
        <dbReference type="EMBL" id="CAD8400902.1"/>
    </source>
</evidence>
<keyword evidence="4 13" id="KW-0812">Transmembrane</keyword>
<dbReference type="InterPro" id="IPR013099">
    <property type="entry name" value="K_chnl_dom"/>
</dbReference>
<feature type="compositionally biased region" description="Basic and acidic residues" evidence="12">
    <location>
        <begin position="605"/>
        <end position="625"/>
    </location>
</feature>
<evidence type="ECO:0000256" key="4">
    <source>
        <dbReference type="ARBA" id="ARBA00022692"/>
    </source>
</evidence>